<comment type="caution">
    <text evidence="1">The sequence shown here is derived from an EMBL/GenBank/DDBJ whole genome shotgun (WGS) entry which is preliminary data.</text>
</comment>
<accession>A0ACB7IMI0</accession>
<evidence type="ECO:0000313" key="2">
    <source>
        <dbReference type="Proteomes" id="UP000824881"/>
    </source>
</evidence>
<keyword evidence="2" id="KW-1185">Reference proteome</keyword>
<name>A0ACB7IMI0_PLECO</name>
<dbReference type="Proteomes" id="UP000824881">
    <property type="component" value="Unassembled WGS sequence"/>
</dbReference>
<gene>
    <name evidence="1" type="ORF">CCMSSC00406_0005306</name>
</gene>
<organism evidence="1 2">
    <name type="scientific">Pleurotus cornucopiae</name>
    <name type="common">Cornucopia mushroom</name>
    <dbReference type="NCBI Taxonomy" id="5321"/>
    <lineage>
        <taxon>Eukaryota</taxon>
        <taxon>Fungi</taxon>
        <taxon>Dikarya</taxon>
        <taxon>Basidiomycota</taxon>
        <taxon>Agaricomycotina</taxon>
        <taxon>Agaricomycetes</taxon>
        <taxon>Agaricomycetidae</taxon>
        <taxon>Agaricales</taxon>
        <taxon>Pleurotineae</taxon>
        <taxon>Pleurotaceae</taxon>
        <taxon>Pleurotus</taxon>
    </lineage>
</organism>
<evidence type="ECO:0000313" key="1">
    <source>
        <dbReference type="EMBL" id="KAG9219412.1"/>
    </source>
</evidence>
<reference evidence="1 2" key="1">
    <citation type="journal article" date="2021" name="Appl. Environ. Microbiol.">
        <title>Genetic linkage and physical mapping for an oyster mushroom Pleurotus cornucopiae and QTL analysis for the trait cap color.</title>
        <authorList>
            <person name="Zhang Y."/>
            <person name="Gao W."/>
            <person name="Sonnenberg A."/>
            <person name="Chen Q."/>
            <person name="Zhang J."/>
            <person name="Huang C."/>
        </authorList>
    </citation>
    <scope>NUCLEOTIDE SEQUENCE [LARGE SCALE GENOMIC DNA]</scope>
    <source>
        <strain evidence="1">CCMSSC00406</strain>
    </source>
</reference>
<protein>
    <submittedName>
        <fullName evidence="1">Uncharacterized protein</fullName>
    </submittedName>
</protein>
<proteinExistence type="predicted"/>
<dbReference type="EMBL" id="WQMT02000009">
    <property type="protein sequence ID" value="KAG9219412.1"/>
    <property type="molecule type" value="Genomic_DNA"/>
</dbReference>
<sequence>MISATSFRWYFVPLFVLCLRLARPAFFLVNLMSKSAGYVAHILVWVFSLLVNAFGTVNAVVALAVCIWPFWFYLKTALSGHPKAPQEHHQKQHPATLEDDLEESPDIPIPDLEEDLDHDPLPEPIPTHRHKPKKSKRRVSSQGGRSTTAPPTTAAGTSSARSSNGTLSNGDSPGYGHGYGQPLVPPITSDNSFYYGKRWFQRCKAASYTFRTRSMMTGYVQARRQSSKDPSLPISSPVLERLELVPVPAAPKDTPPHLPPPPPTPAGPRVAEDSIPLFALPDKPRRTSQEGRSPHQRPSNRLARRSNKTSRPLALSNPGLPEALPSPVPSTQYAYSPMIVEVEHDESVVLTHRLELLSIKSPPPSPLLVKMASPIIDHNTRDPGLAVVFSELATECDEYSDSSDDSMDLDGSDFSDSDSMDIAHFPMDVDPAPMEVDVDMDAWDHPPVESPFLGNSYAPSLRYRLTGLSLAPTWEDPYHDPNMLVDTLFPPVMTPISPIISPDMISSASPHNFTHLSPRHLTILSYLFFISVRPSAQSRHVFYPRNPSCRLKGGARLPGAYCTLYSRSSTNFSLSQGSDALLAPIPDAASTQALHPLSNVELDGLCESDK</sequence>